<dbReference type="Proteomes" id="UP001234297">
    <property type="component" value="Chromosome 5"/>
</dbReference>
<organism evidence="1 2">
    <name type="scientific">Persea americana</name>
    <name type="common">Avocado</name>
    <dbReference type="NCBI Taxonomy" id="3435"/>
    <lineage>
        <taxon>Eukaryota</taxon>
        <taxon>Viridiplantae</taxon>
        <taxon>Streptophyta</taxon>
        <taxon>Embryophyta</taxon>
        <taxon>Tracheophyta</taxon>
        <taxon>Spermatophyta</taxon>
        <taxon>Magnoliopsida</taxon>
        <taxon>Magnoliidae</taxon>
        <taxon>Laurales</taxon>
        <taxon>Lauraceae</taxon>
        <taxon>Persea</taxon>
    </lineage>
</organism>
<comment type="caution">
    <text evidence="1">The sequence shown here is derived from an EMBL/GenBank/DDBJ whole genome shotgun (WGS) entry which is preliminary data.</text>
</comment>
<gene>
    <name evidence="1" type="ORF">MRB53_018160</name>
</gene>
<protein>
    <submittedName>
        <fullName evidence="1">Uncharacterized protein</fullName>
    </submittedName>
</protein>
<accession>A0ACC2M816</accession>
<proteinExistence type="predicted"/>
<evidence type="ECO:0000313" key="2">
    <source>
        <dbReference type="Proteomes" id="UP001234297"/>
    </source>
</evidence>
<evidence type="ECO:0000313" key="1">
    <source>
        <dbReference type="EMBL" id="KAJ8641466.1"/>
    </source>
</evidence>
<name>A0ACC2M816_PERAE</name>
<keyword evidence="2" id="KW-1185">Reference proteome</keyword>
<reference evidence="1 2" key="1">
    <citation type="journal article" date="2022" name="Hortic Res">
        <title>A haplotype resolved chromosomal level avocado genome allows analysis of novel avocado genes.</title>
        <authorList>
            <person name="Nath O."/>
            <person name="Fletcher S.J."/>
            <person name="Hayward A."/>
            <person name="Shaw L.M."/>
            <person name="Masouleh A.K."/>
            <person name="Furtado A."/>
            <person name="Henry R.J."/>
            <person name="Mitter N."/>
        </authorList>
    </citation>
    <scope>NUCLEOTIDE SEQUENCE [LARGE SCALE GENOMIC DNA]</scope>
    <source>
        <strain evidence="2">cv. Hass</strain>
    </source>
</reference>
<dbReference type="EMBL" id="CM056813">
    <property type="protein sequence ID" value="KAJ8641466.1"/>
    <property type="molecule type" value="Genomic_DNA"/>
</dbReference>
<sequence length="108" mass="12066">MGSMTHLIVAKFKEGVVMEDIKKGVEKMASQIDCIKSFEWGEDFGSNETLRKGFTHALLVTFESSEGFHAYLSHPAHVEFGAIFRAAVDKYLVLDFPTDLVKSPTPKK</sequence>